<protein>
    <submittedName>
        <fullName evidence="5">COP9 signalosome complex subunit 7</fullName>
    </submittedName>
</protein>
<dbReference type="Proteomes" id="UP001146351">
    <property type="component" value="Unassembled WGS sequence"/>
</dbReference>
<dbReference type="InterPro" id="IPR045237">
    <property type="entry name" value="COPS7/eIF3m"/>
</dbReference>
<dbReference type="PROSITE" id="PS50250">
    <property type="entry name" value="PCI"/>
    <property type="match status" value="1"/>
</dbReference>
<evidence type="ECO:0000259" key="4">
    <source>
        <dbReference type="PROSITE" id="PS50250"/>
    </source>
</evidence>
<dbReference type="OrthoDB" id="10265275at2759"/>
<feature type="domain" description="PCI" evidence="4">
    <location>
        <begin position="1"/>
        <end position="165"/>
    </location>
</feature>
<gene>
    <name evidence="5" type="ORF">N7492_001170</name>
</gene>
<organism evidence="5 6">
    <name type="scientific">Penicillium capsulatum</name>
    <dbReference type="NCBI Taxonomy" id="69766"/>
    <lineage>
        <taxon>Eukaryota</taxon>
        <taxon>Fungi</taxon>
        <taxon>Dikarya</taxon>
        <taxon>Ascomycota</taxon>
        <taxon>Pezizomycotina</taxon>
        <taxon>Eurotiomycetes</taxon>
        <taxon>Eurotiomycetidae</taxon>
        <taxon>Eurotiales</taxon>
        <taxon>Aspergillaceae</taxon>
        <taxon>Penicillium</taxon>
    </lineage>
</organism>
<dbReference type="SMART" id="SM00088">
    <property type="entry name" value="PINT"/>
    <property type="match status" value="1"/>
</dbReference>
<evidence type="ECO:0000256" key="2">
    <source>
        <dbReference type="ARBA" id="ARBA00022790"/>
    </source>
</evidence>
<comment type="caution">
    <text evidence="5">The sequence shown here is derived from an EMBL/GenBank/DDBJ whole genome shotgun (WGS) entry which is preliminary data.</text>
</comment>
<dbReference type="PANTHER" id="PTHR15350:SF5">
    <property type="entry name" value="COP9 SIGNALOSOME COMPLEX SUBUNIT 7"/>
    <property type="match status" value="1"/>
</dbReference>
<dbReference type="InterPro" id="IPR000717">
    <property type="entry name" value="PCI_dom"/>
</dbReference>
<keyword evidence="2" id="KW-0736">Signalosome</keyword>
<sequence>MDQTHARALEALQPFIHLALSNSATSPRFVANLITNATSSPHTYVFAELLESPTIQSLSSPDTPAEYRGYLKLLEIFAWGTWQEYQATPNLPKLSSEQSLKLRLLSLLSLASTNTTLTYPALTKALSLPSTADLESLVTAAIYVPLITARLSPASHPPTVNVTAVAPLRDVPSQSLPKMTSVLTEWEARCGEVVTDLETEIARVKENAAKRHAEEQEYEALLSDAVKRRQAAANSNLDGATSGGSSRSGKPSSSRRMDSWRSAMGVGSNKREADDIAEDDGFFESGEGGAGSRMDIDEGAGSSRGGSTRHPKRVVGRKP</sequence>
<accession>A0A9W9IR43</accession>
<keyword evidence="6" id="KW-1185">Reference proteome</keyword>
<feature type="compositionally biased region" description="Basic residues" evidence="3">
    <location>
        <begin position="307"/>
        <end position="319"/>
    </location>
</feature>
<evidence type="ECO:0000256" key="1">
    <source>
        <dbReference type="ARBA" id="ARBA00008482"/>
    </source>
</evidence>
<dbReference type="AlphaFoldDB" id="A0A9W9IR43"/>
<evidence type="ECO:0000313" key="5">
    <source>
        <dbReference type="EMBL" id="KAJ5183554.1"/>
    </source>
</evidence>
<feature type="compositionally biased region" description="Low complexity" evidence="3">
    <location>
        <begin position="243"/>
        <end position="254"/>
    </location>
</feature>
<comment type="similarity">
    <text evidence="1">Belongs to the CSN7/EIF3M family. CSN7 subfamily.</text>
</comment>
<reference evidence="5" key="1">
    <citation type="submission" date="2022-11" db="EMBL/GenBank/DDBJ databases">
        <authorList>
            <person name="Petersen C."/>
        </authorList>
    </citation>
    <scope>NUCLEOTIDE SEQUENCE</scope>
    <source>
        <strain evidence="5">IBT 21917</strain>
    </source>
</reference>
<evidence type="ECO:0000313" key="6">
    <source>
        <dbReference type="Proteomes" id="UP001146351"/>
    </source>
</evidence>
<dbReference type="GO" id="GO:0008180">
    <property type="term" value="C:COP9 signalosome"/>
    <property type="evidence" value="ECO:0007669"/>
    <property type="project" value="UniProtKB-KW"/>
</dbReference>
<dbReference type="EMBL" id="JAPQKO010000001">
    <property type="protein sequence ID" value="KAJ5183554.1"/>
    <property type="molecule type" value="Genomic_DNA"/>
</dbReference>
<dbReference type="PANTHER" id="PTHR15350">
    <property type="entry name" value="COP9 SIGNALOSOME COMPLEX SUBUNIT 7/DENDRITIC CELL PROTEIN GA17"/>
    <property type="match status" value="1"/>
</dbReference>
<dbReference type="Pfam" id="PF01399">
    <property type="entry name" value="PCI"/>
    <property type="match status" value="1"/>
</dbReference>
<feature type="region of interest" description="Disordered" evidence="3">
    <location>
        <begin position="230"/>
        <end position="319"/>
    </location>
</feature>
<proteinExistence type="inferred from homology"/>
<dbReference type="Pfam" id="PF22061">
    <property type="entry name" value="CSN7_HB_subdom"/>
    <property type="match status" value="1"/>
</dbReference>
<reference evidence="5" key="2">
    <citation type="journal article" date="2023" name="IMA Fungus">
        <title>Comparative genomic study of the Penicillium genus elucidates a diverse pangenome and 15 lateral gene transfer events.</title>
        <authorList>
            <person name="Petersen C."/>
            <person name="Sorensen T."/>
            <person name="Nielsen M.R."/>
            <person name="Sondergaard T.E."/>
            <person name="Sorensen J.L."/>
            <person name="Fitzpatrick D.A."/>
            <person name="Frisvad J.C."/>
            <person name="Nielsen K.L."/>
        </authorList>
    </citation>
    <scope>NUCLEOTIDE SEQUENCE</scope>
    <source>
        <strain evidence="5">IBT 21917</strain>
    </source>
</reference>
<name>A0A9W9IR43_9EURO</name>
<evidence type="ECO:0000256" key="3">
    <source>
        <dbReference type="SAM" id="MobiDB-lite"/>
    </source>
</evidence>